<evidence type="ECO:0000313" key="2">
    <source>
        <dbReference type="Proteomes" id="UP000887574"/>
    </source>
</evidence>
<keyword evidence="1" id="KW-1133">Transmembrane helix</keyword>
<evidence type="ECO:0000256" key="1">
    <source>
        <dbReference type="SAM" id="Phobius"/>
    </source>
</evidence>
<proteinExistence type="predicted"/>
<evidence type="ECO:0000313" key="3">
    <source>
        <dbReference type="WBParaSite" id="jg16808"/>
    </source>
</evidence>
<dbReference type="WBParaSite" id="jg16808">
    <property type="protein sequence ID" value="jg16808"/>
    <property type="gene ID" value="jg16808"/>
</dbReference>
<dbReference type="AlphaFoldDB" id="A0A915D8C3"/>
<keyword evidence="1" id="KW-0472">Membrane</keyword>
<dbReference type="Proteomes" id="UP000887574">
    <property type="component" value="Unplaced"/>
</dbReference>
<reference evidence="3" key="1">
    <citation type="submission" date="2022-11" db="UniProtKB">
        <authorList>
            <consortium name="WormBaseParasite"/>
        </authorList>
    </citation>
    <scope>IDENTIFICATION</scope>
</reference>
<feature type="transmembrane region" description="Helical" evidence="1">
    <location>
        <begin position="87"/>
        <end position="111"/>
    </location>
</feature>
<name>A0A915D8C3_9BILA</name>
<sequence length="198" mass="23432">MMHQQAQMQQQQQMMMNSHNSSKTQLSNNNSSEKYRTCLEYIHIVEAAKLILLLDAIKLTLETVYFTSKIGLCLPLAFLSLKITECVFCLLCMLIILILIILDATGHSFNLLKLLILWKYRRVEEEDAKSFALLLFLLNALLLVFNTAVFDLFFRTQRYFRKKAMSVYLRDRNEIMKIWFKNAVFFNRYFTETESQMH</sequence>
<keyword evidence="1" id="KW-0812">Transmembrane</keyword>
<feature type="transmembrane region" description="Helical" evidence="1">
    <location>
        <begin position="131"/>
        <end position="154"/>
    </location>
</feature>
<accession>A0A915D8C3</accession>
<keyword evidence="2" id="KW-1185">Reference proteome</keyword>
<organism evidence="2 3">
    <name type="scientific">Ditylenchus dipsaci</name>
    <dbReference type="NCBI Taxonomy" id="166011"/>
    <lineage>
        <taxon>Eukaryota</taxon>
        <taxon>Metazoa</taxon>
        <taxon>Ecdysozoa</taxon>
        <taxon>Nematoda</taxon>
        <taxon>Chromadorea</taxon>
        <taxon>Rhabditida</taxon>
        <taxon>Tylenchina</taxon>
        <taxon>Tylenchomorpha</taxon>
        <taxon>Sphaerularioidea</taxon>
        <taxon>Anguinidae</taxon>
        <taxon>Anguininae</taxon>
        <taxon>Ditylenchus</taxon>
    </lineage>
</organism>
<protein>
    <submittedName>
        <fullName evidence="3">Uncharacterized protein</fullName>
    </submittedName>
</protein>